<reference evidence="3" key="1">
    <citation type="journal article" date="2019" name="Int. J. Syst. Evol. Microbiol.">
        <title>The Global Catalogue of Microorganisms (GCM) 10K type strain sequencing project: providing services to taxonomists for standard genome sequencing and annotation.</title>
        <authorList>
            <consortium name="The Broad Institute Genomics Platform"/>
            <consortium name="The Broad Institute Genome Sequencing Center for Infectious Disease"/>
            <person name="Wu L."/>
            <person name="Ma J."/>
        </authorList>
    </citation>
    <scope>NUCLEOTIDE SEQUENCE [LARGE SCALE GENOMIC DNA]</scope>
    <source>
        <strain evidence="3">CGMCC 1.10363</strain>
    </source>
</reference>
<sequence>MARASMKDLVGKAAPLETPAAAATAAAAAPAEPAPLPADSKRPASQAGAKHPPRISIEIDADLRRRFKNWANDNGTTISAELLRHIESLVG</sequence>
<accession>A0ABV8QBM1</accession>
<comment type="caution">
    <text evidence="2">The sequence shown here is derived from an EMBL/GenBank/DDBJ whole genome shotgun (WGS) entry which is preliminary data.</text>
</comment>
<protein>
    <submittedName>
        <fullName evidence="2">Uncharacterized protein</fullName>
    </submittedName>
</protein>
<dbReference type="SUPFAM" id="SSF47598">
    <property type="entry name" value="Ribbon-helix-helix"/>
    <property type="match status" value="1"/>
</dbReference>
<keyword evidence="3" id="KW-1185">Reference proteome</keyword>
<dbReference type="Proteomes" id="UP001595900">
    <property type="component" value="Unassembled WGS sequence"/>
</dbReference>
<feature type="compositionally biased region" description="Low complexity" evidence="1">
    <location>
        <begin position="19"/>
        <end position="31"/>
    </location>
</feature>
<evidence type="ECO:0000313" key="2">
    <source>
        <dbReference type="EMBL" id="MFC4245068.1"/>
    </source>
</evidence>
<dbReference type="RefSeq" id="WP_390231750.1">
    <property type="nucleotide sequence ID" value="NZ_JBHSCN010000019.1"/>
</dbReference>
<gene>
    <name evidence="2" type="ORF">ACFOYW_17000</name>
</gene>
<dbReference type="EMBL" id="JBHSCN010000019">
    <property type="protein sequence ID" value="MFC4245068.1"/>
    <property type="molecule type" value="Genomic_DNA"/>
</dbReference>
<organism evidence="2 3">
    <name type="scientific">Gryllotalpicola reticulitermitis</name>
    <dbReference type="NCBI Taxonomy" id="1184153"/>
    <lineage>
        <taxon>Bacteria</taxon>
        <taxon>Bacillati</taxon>
        <taxon>Actinomycetota</taxon>
        <taxon>Actinomycetes</taxon>
        <taxon>Micrococcales</taxon>
        <taxon>Microbacteriaceae</taxon>
        <taxon>Gryllotalpicola</taxon>
    </lineage>
</organism>
<name>A0ABV8QBM1_9MICO</name>
<feature type="region of interest" description="Disordered" evidence="1">
    <location>
        <begin position="19"/>
        <end position="56"/>
    </location>
</feature>
<evidence type="ECO:0000313" key="3">
    <source>
        <dbReference type="Proteomes" id="UP001595900"/>
    </source>
</evidence>
<dbReference type="InterPro" id="IPR010985">
    <property type="entry name" value="Ribbon_hlx_hlx"/>
</dbReference>
<proteinExistence type="predicted"/>
<evidence type="ECO:0000256" key="1">
    <source>
        <dbReference type="SAM" id="MobiDB-lite"/>
    </source>
</evidence>